<evidence type="ECO:0000256" key="11">
    <source>
        <dbReference type="HAMAP-Rule" id="MF_00255"/>
    </source>
</evidence>
<dbReference type="Proteomes" id="UP000000491">
    <property type="component" value="Chromosome"/>
</dbReference>
<dbReference type="GO" id="GO:0004820">
    <property type="term" value="F:glycine-tRNA ligase activity"/>
    <property type="evidence" value="ECO:0007669"/>
    <property type="project" value="UniProtKB-UniRule"/>
</dbReference>
<dbReference type="GO" id="GO:0006420">
    <property type="term" value="P:arginyl-tRNA aminoacylation"/>
    <property type="evidence" value="ECO:0007669"/>
    <property type="project" value="InterPro"/>
</dbReference>
<dbReference type="GO" id="GO:0004814">
    <property type="term" value="F:arginine-tRNA ligase activity"/>
    <property type="evidence" value="ECO:0007669"/>
    <property type="project" value="InterPro"/>
</dbReference>
<dbReference type="PATRIC" id="fig|579138.3.peg.1727"/>
<keyword evidence="5 11" id="KW-0436">Ligase</keyword>
<dbReference type="InterPro" id="IPR015944">
    <property type="entry name" value="Gly-tRNA-synth_bsu"/>
</dbReference>
<dbReference type="GO" id="GO:0005829">
    <property type="term" value="C:cytosol"/>
    <property type="evidence" value="ECO:0007669"/>
    <property type="project" value="TreeGrafter"/>
</dbReference>
<comment type="similarity">
    <text evidence="2 11">Belongs to the class-II aminoacyl-tRNA synthetase family.</text>
</comment>
<evidence type="ECO:0000313" key="13">
    <source>
        <dbReference type="EMBL" id="AEI38516.1"/>
    </source>
</evidence>
<dbReference type="STRING" id="579138.Zymop_1627"/>
<dbReference type="RefSeq" id="WP_013934904.1">
    <property type="nucleotide sequence ID" value="NC_015709.1"/>
</dbReference>
<dbReference type="EMBL" id="CP002865">
    <property type="protein sequence ID" value="AEI38516.1"/>
    <property type="molecule type" value="Genomic_DNA"/>
</dbReference>
<proteinExistence type="inferred from homology"/>
<dbReference type="EC" id="6.1.1.14" evidence="11"/>
<organism evidence="13 14">
    <name type="scientific">Zymomonas mobilis subsp. pomaceae (strain ATCC 29192 / DSM 22645 / JCM 10191 / CCUG 17912 / NBRC 13757 / NCIMB 11200 / NRRL B-4491 / Barker I)</name>
    <dbReference type="NCBI Taxonomy" id="579138"/>
    <lineage>
        <taxon>Bacteria</taxon>
        <taxon>Pseudomonadati</taxon>
        <taxon>Pseudomonadota</taxon>
        <taxon>Alphaproteobacteria</taxon>
        <taxon>Sphingomonadales</taxon>
        <taxon>Zymomonadaceae</taxon>
        <taxon>Zymomonas</taxon>
    </lineage>
</organism>
<dbReference type="GO" id="GO:0006426">
    <property type="term" value="P:glycyl-tRNA aminoacylation"/>
    <property type="evidence" value="ECO:0007669"/>
    <property type="project" value="UniProtKB-UniRule"/>
</dbReference>
<dbReference type="NCBIfam" id="TIGR00211">
    <property type="entry name" value="glyS"/>
    <property type="match status" value="1"/>
</dbReference>
<evidence type="ECO:0000256" key="8">
    <source>
        <dbReference type="ARBA" id="ARBA00022917"/>
    </source>
</evidence>
<dbReference type="Pfam" id="PF02092">
    <property type="entry name" value="tRNA_synt_2f"/>
    <property type="match status" value="1"/>
</dbReference>
<dbReference type="GO" id="GO:0005524">
    <property type="term" value="F:ATP binding"/>
    <property type="evidence" value="ECO:0007669"/>
    <property type="project" value="UniProtKB-UniRule"/>
</dbReference>
<reference evidence="13 14" key="1">
    <citation type="journal article" date="2011" name="J. Bacteriol.">
        <title>Genome sequence of the ethanol-producing Zymomonas mobilis subsp. pomaceae lectotype strain ATCC 29192.</title>
        <authorList>
            <person name="Kouvelis V.N."/>
            <person name="Davenport K.W."/>
            <person name="Brettin T.S."/>
            <person name="Bruce D."/>
            <person name="Detter C."/>
            <person name="Han C.S."/>
            <person name="Nolan M."/>
            <person name="Tapia R."/>
            <person name="Damoulaki A."/>
            <person name="Kyrpides N.C."/>
            <person name="Typas M.A."/>
            <person name="Pappas K.M."/>
        </authorList>
    </citation>
    <scope>NUCLEOTIDE SEQUENCE [LARGE SCALE GENOMIC DNA]</scope>
    <source>
        <strain evidence="14">ATCC 29192 / DSM 22645 / JCM 10191 / CCUG 17912 / NBRC 13757 / NCIMB 11200 / NRRL B-4491 / Barker I</strain>
    </source>
</reference>
<keyword evidence="6 11" id="KW-0547">Nucleotide-binding</keyword>
<dbReference type="InterPro" id="IPR006194">
    <property type="entry name" value="Gly-tRNA-synth_heterodimer"/>
</dbReference>
<dbReference type="AlphaFoldDB" id="F8EWA6"/>
<gene>
    <name evidence="11" type="primary">glyS</name>
    <name evidence="13" type="ordered locus">Zymop_1627</name>
</gene>
<dbReference type="HOGENOM" id="CLU_007220_2_1_5"/>
<keyword evidence="9 11" id="KW-0030">Aminoacyl-tRNA synthetase</keyword>
<evidence type="ECO:0000256" key="4">
    <source>
        <dbReference type="ARBA" id="ARBA00022490"/>
    </source>
</evidence>
<comment type="subcellular location">
    <subcellularLocation>
        <location evidence="1 11">Cytoplasm</location>
    </subcellularLocation>
</comment>
<evidence type="ECO:0000256" key="3">
    <source>
        <dbReference type="ARBA" id="ARBA00011209"/>
    </source>
</evidence>
<evidence type="ECO:0000256" key="7">
    <source>
        <dbReference type="ARBA" id="ARBA00022840"/>
    </source>
</evidence>
<accession>F8EWA6</accession>
<dbReference type="InterPro" id="IPR008909">
    <property type="entry name" value="DALR_anticod-bd"/>
</dbReference>
<dbReference type="SUPFAM" id="SSF109604">
    <property type="entry name" value="HD-domain/PDEase-like"/>
    <property type="match status" value="1"/>
</dbReference>
<evidence type="ECO:0000256" key="2">
    <source>
        <dbReference type="ARBA" id="ARBA00008226"/>
    </source>
</evidence>
<evidence type="ECO:0000256" key="9">
    <source>
        <dbReference type="ARBA" id="ARBA00023146"/>
    </source>
</evidence>
<dbReference type="eggNOG" id="COG0751">
    <property type="taxonomic scope" value="Bacteria"/>
</dbReference>
<comment type="catalytic activity">
    <reaction evidence="10 11">
        <text>tRNA(Gly) + glycine + ATP = glycyl-tRNA(Gly) + AMP + diphosphate</text>
        <dbReference type="Rhea" id="RHEA:16013"/>
        <dbReference type="Rhea" id="RHEA-COMP:9664"/>
        <dbReference type="Rhea" id="RHEA-COMP:9683"/>
        <dbReference type="ChEBI" id="CHEBI:30616"/>
        <dbReference type="ChEBI" id="CHEBI:33019"/>
        <dbReference type="ChEBI" id="CHEBI:57305"/>
        <dbReference type="ChEBI" id="CHEBI:78442"/>
        <dbReference type="ChEBI" id="CHEBI:78522"/>
        <dbReference type="ChEBI" id="CHEBI:456215"/>
        <dbReference type="EC" id="6.1.1.14"/>
    </reaction>
</comment>
<evidence type="ECO:0000256" key="5">
    <source>
        <dbReference type="ARBA" id="ARBA00022598"/>
    </source>
</evidence>
<sequence>MADFLLELRSEEIPAGFQKMAVDKLAELLTARLTEAGIKPEKTEKYATPRRIALLMRNLPEKTEAVKEERRGPRADAPEKALAGFLRSTGLTRDQLESRDTPKGQFLYAIIEKPGQELTTVLADIIPAIIRSFPWPKSMRWGHFSSSSESLRWVRPLKGIVALLDDQIIPIELEAITSGNKTKGHPFHNPNFITLGKAADYPEKMAAAHVMIDFDTRVESITRAARAAAKAANLTLIEDPVLAQENAGLTEWPVPLLGHFDEAFLAVPREVIQLTMRTNQKYFACSDAKGNLAAAFICVADRQARDRGREIIAGNEKVLSARLSDARFFWEQDLKIPLENWLPKLDSVLFYEGMGSVGDKAKRIAALSGYIADQIGASPDLAKRAGLLAKADLASNMVGEFPELQGIMGGYYAKAGKEDSAVIRAISSQYQAEAGEAVAAAVALADRIDSLACFFMRNIRPTGSKDPFALRRAAVQIIQTIIAHQLRLPLAPLFKEAGAGDQLDGLLGFITERLKVQQREAGIRYDLIDAVLALGYEDDVIRLLARVQALQDFLETEEGRDLLAGYRRAANILKGSEENASGMISEEAMEPAEKALETALAAIHNDLEAALSGENYAAAMTALASLRQPIDQFFDQVIVNHEDESIRHRRLALLEKIRKAMHRVADFSLVEALAIEATGGKR</sequence>
<dbReference type="PANTHER" id="PTHR30075">
    <property type="entry name" value="GLYCYL-TRNA SYNTHETASE"/>
    <property type="match status" value="1"/>
</dbReference>
<dbReference type="PRINTS" id="PR01045">
    <property type="entry name" value="TRNASYNTHGB"/>
</dbReference>
<name>F8EWA6_ZYMMT</name>
<dbReference type="PROSITE" id="PS50861">
    <property type="entry name" value="AA_TRNA_LIGASE_II_GLYAB"/>
    <property type="match status" value="1"/>
</dbReference>
<evidence type="ECO:0000259" key="12">
    <source>
        <dbReference type="Pfam" id="PF05746"/>
    </source>
</evidence>
<keyword evidence="4 11" id="KW-0963">Cytoplasm</keyword>
<evidence type="ECO:0000256" key="10">
    <source>
        <dbReference type="ARBA" id="ARBA00047937"/>
    </source>
</evidence>
<dbReference type="KEGG" id="zmp:Zymop_1627"/>
<keyword evidence="7 11" id="KW-0067">ATP-binding</keyword>
<evidence type="ECO:0000256" key="6">
    <source>
        <dbReference type="ARBA" id="ARBA00022741"/>
    </source>
</evidence>
<protein>
    <recommendedName>
        <fullName evidence="11">Glycine--tRNA ligase beta subunit</fullName>
        <ecNumber evidence="11">6.1.1.14</ecNumber>
    </recommendedName>
    <alternativeName>
        <fullName evidence="11">Glycyl-tRNA synthetase beta subunit</fullName>
        <shortName evidence="11">GlyRS</shortName>
    </alternativeName>
</protein>
<keyword evidence="8 11" id="KW-0648">Protein biosynthesis</keyword>
<feature type="domain" description="DALR anticodon binding" evidence="12">
    <location>
        <begin position="564"/>
        <end position="663"/>
    </location>
</feature>
<evidence type="ECO:0000313" key="14">
    <source>
        <dbReference type="Proteomes" id="UP000000491"/>
    </source>
</evidence>
<dbReference type="HAMAP" id="MF_00255">
    <property type="entry name" value="Gly_tRNA_synth_beta"/>
    <property type="match status" value="1"/>
</dbReference>
<comment type="subunit">
    <text evidence="3 11">Tetramer of two alpha and two beta subunits.</text>
</comment>
<dbReference type="PANTHER" id="PTHR30075:SF2">
    <property type="entry name" value="GLYCINE--TRNA LIGASE, CHLOROPLASTIC_MITOCHONDRIAL 2"/>
    <property type="match status" value="1"/>
</dbReference>
<evidence type="ECO:0000256" key="1">
    <source>
        <dbReference type="ARBA" id="ARBA00004496"/>
    </source>
</evidence>
<dbReference type="Pfam" id="PF05746">
    <property type="entry name" value="DALR_1"/>
    <property type="match status" value="1"/>
</dbReference>